<reference evidence="9 10" key="1">
    <citation type="submission" date="2024-04" db="EMBL/GenBank/DDBJ databases">
        <title>Tritrichomonas musculus Genome.</title>
        <authorList>
            <person name="Alves-Ferreira E."/>
            <person name="Grigg M."/>
            <person name="Lorenzi H."/>
            <person name="Galac M."/>
        </authorList>
    </citation>
    <scope>NUCLEOTIDE SEQUENCE [LARGE SCALE GENOMIC DNA]</scope>
    <source>
        <strain evidence="9 10">EAF2021</strain>
    </source>
</reference>
<evidence type="ECO:0000313" key="9">
    <source>
        <dbReference type="EMBL" id="KAK8860402.1"/>
    </source>
</evidence>
<keyword evidence="7" id="KW-0539">Nucleus</keyword>
<keyword evidence="10" id="KW-1185">Reference proteome</keyword>
<accession>A0ABR2IBJ1</accession>
<keyword evidence="6" id="KW-0653">Protein transport</keyword>
<proteinExistence type="inferred from homology"/>
<protein>
    <recommendedName>
        <fullName evidence="8">Exportin-7/Ran-binding protein 17 TPR repeats domain-containing protein</fullName>
    </recommendedName>
</protein>
<evidence type="ECO:0000256" key="5">
    <source>
        <dbReference type="ARBA" id="ARBA00022490"/>
    </source>
</evidence>
<evidence type="ECO:0000256" key="1">
    <source>
        <dbReference type="ARBA" id="ARBA00004123"/>
    </source>
</evidence>
<dbReference type="EMBL" id="JAPFFF010000018">
    <property type="protein sequence ID" value="KAK8860402.1"/>
    <property type="molecule type" value="Genomic_DNA"/>
</dbReference>
<dbReference type="PANTHER" id="PTHR12596:SF2">
    <property type="entry name" value="EXPORTIN-7 ISOFORM X1"/>
    <property type="match status" value="1"/>
</dbReference>
<evidence type="ECO:0000256" key="7">
    <source>
        <dbReference type="ARBA" id="ARBA00023242"/>
    </source>
</evidence>
<comment type="subcellular location">
    <subcellularLocation>
        <location evidence="2">Cytoplasm</location>
    </subcellularLocation>
    <subcellularLocation>
        <location evidence="1">Nucleus</location>
    </subcellularLocation>
</comment>
<feature type="domain" description="Exportin-7/Ran-binding protein 17 TPR repeats" evidence="8">
    <location>
        <begin position="453"/>
        <end position="591"/>
    </location>
</feature>
<sequence>MDEPKAIPFFQIVEEVIKNGNSDPDYLQKLDIFSRDFSNLTKCKEILDNEENNIYIRTFASQAILKLTHLNISNWKIDFAINLCDWSIEHMLKNCMRLEKIIFASLSNLVAFIFEYFWKMSNTDCMNEWNEIIQIFDNKPSEWVPALFLISSINDRFIDSKEKIDELFAKNCLPTSFVLAYNCVKKIRNSTHSYLEVILDMSLDIVERCIYKKIEVKDLHGITYEDQITFYFEIYNGFQNFSALKCLYAIVCTIYVLGPHDRPTIIERLCIGFMNILNDKINDISCDHLNYILTINAQLASYLCYSVISQMKEPKNIENFIRMMADLTNILIQQKQNLIIVRNAISFWEKIEAALRNDGDVGPKKLISNAYAPQLCINYINYLLDIQNFNIKKGESSDPNYFHNDILEITENMKIMKLSQYIFPVQNFVILNPKEICPKILVGLKEKQKEFVSNIESSTDITVSEAQLAFFVEVATAIILIKKSCNYRDPKISYHPDFFANIISLLRNSAGWARNNFFFPRLEMSLILFINQVKNTLFGSRSSEDLYKQLKKKCSISSYDQCQSFLFDRSIATLRFFNEHSLISQTLSFIKNNKINPSKETLDTIFSAPFDQYFPFINRVENKHLRSLFFSTIFSMINNTKNFSYYNNLLLIQLDSKFKSISESNDLENNEIKKEICYLAIDICGIFNGAIDSNSFRPIFEWFISNDRSKLFETSFPYFLNGNENDNENNNDTPNDLSNDDVVNSILKMWNSIVLCTPPTRIVFEHTSPNGVIMFKMAAILLTQFSIHINSIPKIEELPEPKIKGIKYMLLILQNLVSGMYVPFYAFKIYNDNIFTDLLNAIEAMINEPFVKLIEQYPKVFNQMIHFFREITVNQIETVIETSSSLVKAILNCSIKLLTNGENDDESIKKIYQWTLDIILAFLQHIYEFSLDYKPFQSQIDTINFLLWDKVLKEKININVSIADPLKYLYLLNKQFLFTIKEKISSNLPNHKKNQIDEFFSSLEYCFALNDLQATNIKEASEYIHNIVDIMH</sequence>
<evidence type="ECO:0000256" key="4">
    <source>
        <dbReference type="ARBA" id="ARBA00022448"/>
    </source>
</evidence>
<dbReference type="PANTHER" id="PTHR12596">
    <property type="entry name" value="EXPORTIN 4,7-RELATED"/>
    <property type="match status" value="1"/>
</dbReference>
<comment type="caution">
    <text evidence="9">The sequence shown here is derived from an EMBL/GenBank/DDBJ whole genome shotgun (WGS) entry which is preliminary data.</text>
</comment>
<evidence type="ECO:0000256" key="2">
    <source>
        <dbReference type="ARBA" id="ARBA00004496"/>
    </source>
</evidence>
<name>A0ABR2IBJ1_9EUKA</name>
<dbReference type="InterPro" id="IPR057947">
    <property type="entry name" value="TPR_XPO7/RBP17"/>
</dbReference>
<gene>
    <name evidence="9" type="ORF">M9Y10_012067</name>
</gene>
<dbReference type="Pfam" id="PF25795">
    <property type="entry name" value="TPR_XPO7"/>
    <property type="match status" value="1"/>
</dbReference>
<evidence type="ECO:0000259" key="8">
    <source>
        <dbReference type="Pfam" id="PF25795"/>
    </source>
</evidence>
<comment type="similarity">
    <text evidence="3">Belongs to the exportin family.</text>
</comment>
<keyword evidence="5" id="KW-0963">Cytoplasm</keyword>
<keyword evidence="4" id="KW-0813">Transport</keyword>
<dbReference type="Proteomes" id="UP001470230">
    <property type="component" value="Unassembled WGS sequence"/>
</dbReference>
<dbReference type="InterPro" id="IPR044189">
    <property type="entry name" value="XPO4/7-like"/>
</dbReference>
<organism evidence="9 10">
    <name type="scientific">Tritrichomonas musculus</name>
    <dbReference type="NCBI Taxonomy" id="1915356"/>
    <lineage>
        <taxon>Eukaryota</taxon>
        <taxon>Metamonada</taxon>
        <taxon>Parabasalia</taxon>
        <taxon>Tritrichomonadida</taxon>
        <taxon>Tritrichomonadidae</taxon>
        <taxon>Tritrichomonas</taxon>
    </lineage>
</organism>
<evidence type="ECO:0000256" key="6">
    <source>
        <dbReference type="ARBA" id="ARBA00022927"/>
    </source>
</evidence>
<evidence type="ECO:0000256" key="3">
    <source>
        <dbReference type="ARBA" id="ARBA00009466"/>
    </source>
</evidence>
<evidence type="ECO:0000313" key="10">
    <source>
        <dbReference type="Proteomes" id="UP001470230"/>
    </source>
</evidence>